<accession>A0ABU0JP52</accession>
<comment type="caution">
    <text evidence="1">The sequence shown here is derived from an EMBL/GenBank/DDBJ whole genome shotgun (WGS) entry which is preliminary data.</text>
</comment>
<reference evidence="1 2" key="1">
    <citation type="submission" date="2023-07" db="EMBL/GenBank/DDBJ databases">
        <title>Genomic Encyclopedia of Type Strains, Phase IV (KMG-IV): sequencing the most valuable type-strain genomes for metagenomic binning, comparative biology and taxonomic classification.</title>
        <authorList>
            <person name="Goeker M."/>
        </authorList>
    </citation>
    <scope>NUCLEOTIDE SEQUENCE [LARGE SCALE GENOMIC DNA]</scope>
    <source>
        <strain evidence="1 2">DSM 1400</strain>
    </source>
</reference>
<protein>
    <submittedName>
        <fullName evidence="1">Uncharacterized protein</fullName>
    </submittedName>
</protein>
<name>A0ABU0JP52_HATLI</name>
<proteinExistence type="predicted"/>
<gene>
    <name evidence="1" type="ORF">QOZ93_000592</name>
</gene>
<evidence type="ECO:0000313" key="2">
    <source>
        <dbReference type="Proteomes" id="UP001224418"/>
    </source>
</evidence>
<dbReference type="Proteomes" id="UP001224418">
    <property type="component" value="Unassembled WGS sequence"/>
</dbReference>
<organism evidence="1 2">
    <name type="scientific">Hathewaya limosa</name>
    <name type="common">Clostridium limosum</name>
    <dbReference type="NCBI Taxonomy" id="1536"/>
    <lineage>
        <taxon>Bacteria</taxon>
        <taxon>Bacillati</taxon>
        <taxon>Bacillota</taxon>
        <taxon>Clostridia</taxon>
        <taxon>Eubacteriales</taxon>
        <taxon>Clostridiaceae</taxon>
        <taxon>Hathewaya</taxon>
    </lineage>
</organism>
<dbReference type="EMBL" id="JAUSWN010000003">
    <property type="protein sequence ID" value="MDQ0478864.1"/>
    <property type="molecule type" value="Genomic_DNA"/>
</dbReference>
<sequence length="36" mass="4208">MNIEIKRIDLTQEDIKVIGTDYDKFNLSSLVNKHCI</sequence>
<keyword evidence="2" id="KW-1185">Reference proteome</keyword>
<evidence type="ECO:0000313" key="1">
    <source>
        <dbReference type="EMBL" id="MDQ0478864.1"/>
    </source>
</evidence>